<name>A0AAE3U7J4_9BACT</name>
<organism evidence="3 4">
    <name type="scientific">Xanthocytophaga flava</name>
    <dbReference type="NCBI Taxonomy" id="3048013"/>
    <lineage>
        <taxon>Bacteria</taxon>
        <taxon>Pseudomonadati</taxon>
        <taxon>Bacteroidota</taxon>
        <taxon>Cytophagia</taxon>
        <taxon>Cytophagales</taxon>
        <taxon>Rhodocytophagaceae</taxon>
        <taxon>Xanthocytophaga</taxon>
    </lineage>
</organism>
<evidence type="ECO:0000313" key="4">
    <source>
        <dbReference type="Proteomes" id="UP001241110"/>
    </source>
</evidence>
<protein>
    <submittedName>
        <fullName evidence="3">Nuclear transport factor 2 family protein</fullName>
    </submittedName>
</protein>
<dbReference type="Pfam" id="PF14534">
    <property type="entry name" value="DUF4440"/>
    <property type="match status" value="1"/>
</dbReference>
<feature type="signal peptide" evidence="1">
    <location>
        <begin position="1"/>
        <end position="20"/>
    </location>
</feature>
<reference evidence="3" key="1">
    <citation type="submission" date="2023-05" db="EMBL/GenBank/DDBJ databases">
        <authorList>
            <person name="Zhang X."/>
        </authorList>
    </citation>
    <scope>NUCLEOTIDE SEQUENCE</scope>
    <source>
        <strain evidence="3">YF14B1</strain>
    </source>
</reference>
<proteinExistence type="predicted"/>
<dbReference type="InterPro" id="IPR027843">
    <property type="entry name" value="DUF4440"/>
</dbReference>
<dbReference type="Gene3D" id="3.10.450.50">
    <property type="match status" value="1"/>
</dbReference>
<dbReference type="AlphaFoldDB" id="A0AAE3U7J4"/>
<evidence type="ECO:0000313" key="3">
    <source>
        <dbReference type="EMBL" id="MDJ1481667.1"/>
    </source>
</evidence>
<sequence length="144" mass="16387">MKFIYLSIISCIFFCFTASAQKNTDSQSILKAMDEQVKAWNTGDLIKFMDGYLQSDSLQFIGSKGIVYGWKPTLERYQKSYPDAAARGTLRFEILKVDILSKDAAFVIGKFFLTRPQVGDANGHFTLLWRKVNGKWKIVVDHTS</sequence>
<accession>A0AAE3U7J4</accession>
<dbReference type="RefSeq" id="WP_313979742.1">
    <property type="nucleotide sequence ID" value="NZ_JASJOS010000005.1"/>
</dbReference>
<evidence type="ECO:0000256" key="1">
    <source>
        <dbReference type="SAM" id="SignalP"/>
    </source>
</evidence>
<feature type="chain" id="PRO_5042103547" evidence="1">
    <location>
        <begin position="21"/>
        <end position="144"/>
    </location>
</feature>
<comment type="caution">
    <text evidence="3">The sequence shown here is derived from an EMBL/GenBank/DDBJ whole genome shotgun (WGS) entry which is preliminary data.</text>
</comment>
<gene>
    <name evidence="3" type="ORF">QNI16_14295</name>
</gene>
<feature type="domain" description="DUF4440" evidence="2">
    <location>
        <begin position="30"/>
        <end position="138"/>
    </location>
</feature>
<evidence type="ECO:0000259" key="2">
    <source>
        <dbReference type="Pfam" id="PF14534"/>
    </source>
</evidence>
<dbReference type="InterPro" id="IPR032710">
    <property type="entry name" value="NTF2-like_dom_sf"/>
</dbReference>
<dbReference type="EMBL" id="JASJOS010000005">
    <property type="protein sequence ID" value="MDJ1481667.1"/>
    <property type="molecule type" value="Genomic_DNA"/>
</dbReference>
<dbReference type="SUPFAM" id="SSF54427">
    <property type="entry name" value="NTF2-like"/>
    <property type="match status" value="1"/>
</dbReference>
<dbReference type="Proteomes" id="UP001241110">
    <property type="component" value="Unassembled WGS sequence"/>
</dbReference>
<keyword evidence="1" id="KW-0732">Signal</keyword>